<accession>A0A448WDM4</accession>
<evidence type="ECO:0000313" key="3">
    <source>
        <dbReference type="Proteomes" id="UP000784294"/>
    </source>
</evidence>
<reference evidence="2" key="1">
    <citation type="submission" date="2018-11" db="EMBL/GenBank/DDBJ databases">
        <authorList>
            <consortium name="Pathogen Informatics"/>
        </authorList>
    </citation>
    <scope>NUCLEOTIDE SEQUENCE</scope>
</reference>
<organism evidence="2 3">
    <name type="scientific">Protopolystoma xenopodis</name>
    <dbReference type="NCBI Taxonomy" id="117903"/>
    <lineage>
        <taxon>Eukaryota</taxon>
        <taxon>Metazoa</taxon>
        <taxon>Spiralia</taxon>
        <taxon>Lophotrochozoa</taxon>
        <taxon>Platyhelminthes</taxon>
        <taxon>Monogenea</taxon>
        <taxon>Polyopisthocotylea</taxon>
        <taxon>Polystomatidea</taxon>
        <taxon>Polystomatidae</taxon>
        <taxon>Protopolystoma</taxon>
    </lineage>
</organism>
<dbReference type="Proteomes" id="UP000784294">
    <property type="component" value="Unassembled WGS sequence"/>
</dbReference>
<feature type="region of interest" description="Disordered" evidence="1">
    <location>
        <begin position="125"/>
        <end position="146"/>
    </location>
</feature>
<feature type="compositionally biased region" description="Basic and acidic residues" evidence="1">
    <location>
        <begin position="128"/>
        <end position="146"/>
    </location>
</feature>
<proteinExistence type="predicted"/>
<comment type="caution">
    <text evidence="2">The sequence shown here is derived from an EMBL/GenBank/DDBJ whole genome shotgun (WGS) entry which is preliminary data.</text>
</comment>
<name>A0A448WDM4_9PLAT</name>
<dbReference type="AlphaFoldDB" id="A0A448WDM4"/>
<dbReference type="EMBL" id="CAAALY010005225">
    <property type="protein sequence ID" value="VEL09003.1"/>
    <property type="molecule type" value="Genomic_DNA"/>
</dbReference>
<evidence type="ECO:0000313" key="2">
    <source>
        <dbReference type="EMBL" id="VEL09003.1"/>
    </source>
</evidence>
<sequence>MKMNRLTSAASNSRAGGRNKIMPHLLEIYLRAGNPLSCLSRRPTPLLGSESSRNVMSESALTCGFSDSRIEDMRYHSFQDCLENEEGKSIKFEECPVIGGDSGSKKGIPRKGRRTSCFSRFGSASSYDKAEANMKKSMENKRLAEW</sequence>
<gene>
    <name evidence="2" type="ORF">PXEA_LOCUS2443</name>
</gene>
<protein>
    <submittedName>
        <fullName evidence="2">Uncharacterized protein</fullName>
    </submittedName>
</protein>
<keyword evidence="3" id="KW-1185">Reference proteome</keyword>
<evidence type="ECO:0000256" key="1">
    <source>
        <dbReference type="SAM" id="MobiDB-lite"/>
    </source>
</evidence>